<name>A0A3R9EX77_ACIJO</name>
<dbReference type="RefSeq" id="WP_125274643.1">
    <property type="nucleotide sequence ID" value="NZ_RHXE01000040.1"/>
</dbReference>
<organism evidence="1 2">
    <name type="scientific">Acinetobacter johnsonii</name>
    <dbReference type="NCBI Taxonomy" id="40214"/>
    <lineage>
        <taxon>Bacteria</taxon>
        <taxon>Pseudomonadati</taxon>
        <taxon>Pseudomonadota</taxon>
        <taxon>Gammaproteobacteria</taxon>
        <taxon>Moraxellales</taxon>
        <taxon>Moraxellaceae</taxon>
        <taxon>Acinetobacter</taxon>
    </lineage>
</organism>
<accession>A0A3R9EX77</accession>
<dbReference type="Pfam" id="PF05521">
    <property type="entry name" value="Phage_HCP"/>
    <property type="match status" value="1"/>
</dbReference>
<dbReference type="Proteomes" id="UP000277537">
    <property type="component" value="Unassembled WGS sequence"/>
</dbReference>
<comment type="caution">
    <text evidence="1">The sequence shown here is derived from an EMBL/GenBank/DDBJ whole genome shotgun (WGS) entry which is preliminary data.</text>
</comment>
<proteinExistence type="predicted"/>
<sequence>MQAGSLNQYIEVQSKQSVLKNDGSGDRETVWTTIFPIYGRIVDASVRDFISARKEQKVIATRVVLRQDDIEPNTDWTKCRLLCDGLYYRIIAPLRDNKTGREYITLACELGAYTWQDL</sequence>
<dbReference type="InterPro" id="IPR038666">
    <property type="entry name" value="SSP1_head-tail_sf"/>
</dbReference>
<gene>
    <name evidence="1" type="ORF">EGT73_14125</name>
</gene>
<protein>
    <submittedName>
        <fullName evidence="1">Head-tail adaptor protein</fullName>
    </submittedName>
</protein>
<evidence type="ECO:0000313" key="2">
    <source>
        <dbReference type="Proteomes" id="UP000277537"/>
    </source>
</evidence>
<evidence type="ECO:0000313" key="1">
    <source>
        <dbReference type="EMBL" id="RSE21265.1"/>
    </source>
</evidence>
<dbReference type="InterPro" id="IPR008767">
    <property type="entry name" value="Phage_SPP1_head-tail_adaptor"/>
</dbReference>
<dbReference type="Gene3D" id="2.40.10.270">
    <property type="entry name" value="Bacteriophage SPP1 head-tail adaptor protein"/>
    <property type="match status" value="1"/>
</dbReference>
<dbReference type="AlphaFoldDB" id="A0A3R9EX77"/>
<dbReference type="EMBL" id="RHXE01000040">
    <property type="protein sequence ID" value="RSE21265.1"/>
    <property type="molecule type" value="Genomic_DNA"/>
</dbReference>
<reference evidence="1 2" key="1">
    <citation type="submission" date="2018-10" db="EMBL/GenBank/DDBJ databases">
        <title>Transmission dynamics of multidrug resistant bacteria on intensive care unit surfaces.</title>
        <authorList>
            <person name="D'Souza A.W."/>
            <person name="Potter R.F."/>
            <person name="Wallace M."/>
            <person name="Shupe A."/>
            <person name="Patel S."/>
            <person name="Sun S."/>
            <person name="Gul D."/>
            <person name="Kwon J.H."/>
            <person name="Andleeb S."/>
            <person name="Burnham C.-A.D."/>
            <person name="Dantas G."/>
        </authorList>
    </citation>
    <scope>NUCLEOTIDE SEQUENCE [LARGE SCALE GENOMIC DNA]</scope>
    <source>
        <strain evidence="1 2">AJ_385</strain>
    </source>
</reference>